<evidence type="ECO:0000313" key="2">
    <source>
        <dbReference type="Proteomes" id="UP001165296"/>
    </source>
</evidence>
<comment type="caution">
    <text evidence="1">The sequence shown here is derived from an EMBL/GenBank/DDBJ whole genome shotgun (WGS) entry which is preliminary data.</text>
</comment>
<dbReference type="RefSeq" id="WP_226172524.1">
    <property type="nucleotide sequence ID" value="NZ_JAJADR010000001.1"/>
</dbReference>
<name>A0ABS8ALX1_9BACT</name>
<accession>A0ABS8ALX1</accession>
<sequence>MTFSLSDTWLTQLPLDFYDQLAHCLSLHGMVCAELFSRPGTELVQQLAAHTPLDAAKVAELNTIQSQEQLLEALHQQPALVYDMLLLGRLGLDTSLAEPVLRFVQQQMYVSEEQIAAIKAYCLELSETFLGSVEQHLAETDRAVAGQLGQHRLHIEQAFFLHSDAVEVGTEPAVLLTVATVRFNDPQLQMIRLAVLLVFSLPTDTDLPFIHAVARMPALQPEQLELMSGRLGTLQPGDQLALTMPELVLLYQAMQVCGLVFVTDVLATLGLEDFMGIGEPEAAPSPETTGRAPMTSRQAVGEMVSGFTEWVQANFDDADEIAQARQEIADLTDLL</sequence>
<dbReference type="Proteomes" id="UP001165296">
    <property type="component" value="Unassembled WGS sequence"/>
</dbReference>
<proteinExistence type="predicted"/>
<protein>
    <submittedName>
        <fullName evidence="1">Uncharacterized protein</fullName>
    </submittedName>
</protein>
<organism evidence="1 2">
    <name type="scientific">Hymenobacter lucidus</name>
    <dbReference type="NCBI Taxonomy" id="2880930"/>
    <lineage>
        <taxon>Bacteria</taxon>
        <taxon>Pseudomonadati</taxon>
        <taxon>Bacteroidota</taxon>
        <taxon>Cytophagia</taxon>
        <taxon>Cytophagales</taxon>
        <taxon>Hymenobacteraceae</taxon>
        <taxon>Hymenobacter</taxon>
    </lineage>
</organism>
<reference evidence="1" key="1">
    <citation type="submission" date="2021-10" db="EMBL/GenBank/DDBJ databases">
        <authorList>
            <person name="Dean J.D."/>
            <person name="Kim M.K."/>
            <person name="Newey C.N."/>
            <person name="Stoker T.S."/>
            <person name="Thompson D.W."/>
            <person name="Grose J.H."/>
        </authorList>
    </citation>
    <scope>NUCLEOTIDE SEQUENCE</scope>
    <source>
        <strain evidence="1">BT178</strain>
    </source>
</reference>
<dbReference type="EMBL" id="JAJADR010000001">
    <property type="protein sequence ID" value="MCB2407195.1"/>
    <property type="molecule type" value="Genomic_DNA"/>
</dbReference>
<gene>
    <name evidence="1" type="ORF">LGH74_04345</name>
</gene>
<keyword evidence="2" id="KW-1185">Reference proteome</keyword>
<evidence type="ECO:0000313" key="1">
    <source>
        <dbReference type="EMBL" id="MCB2407195.1"/>
    </source>
</evidence>